<keyword evidence="2" id="KW-1185">Reference proteome</keyword>
<protein>
    <submittedName>
        <fullName evidence="1">Uncharacterized protein</fullName>
    </submittedName>
</protein>
<reference evidence="1" key="1">
    <citation type="submission" date="2021-02" db="EMBL/GenBank/DDBJ databases">
        <authorList>
            <person name="Cremers G."/>
            <person name="Picone N."/>
        </authorList>
    </citation>
    <scope>NUCLEOTIDE SEQUENCE</scope>
    <source>
        <strain evidence="1">PQ17</strain>
    </source>
</reference>
<dbReference type="AlphaFoldDB" id="A0A8J2BSI3"/>
<proteinExistence type="predicted"/>
<gene>
    <name evidence="1" type="ORF">MPNT_200007</name>
</gene>
<organism evidence="1 2">
    <name type="scientific">Candidatus Methylacidithermus pantelleriae</name>
    <dbReference type="NCBI Taxonomy" id="2744239"/>
    <lineage>
        <taxon>Bacteria</taxon>
        <taxon>Pseudomonadati</taxon>
        <taxon>Verrucomicrobiota</taxon>
        <taxon>Methylacidiphilae</taxon>
        <taxon>Methylacidiphilales</taxon>
        <taxon>Methylacidiphilaceae</taxon>
        <taxon>Candidatus Methylacidithermus</taxon>
    </lineage>
</organism>
<accession>A0A8J2BSI3</accession>
<sequence length="22" mass="2287">MVGPMTGGFLMLDVETPDTFAG</sequence>
<dbReference type="EMBL" id="CAJNOB010000013">
    <property type="protein sequence ID" value="CAF0696950.1"/>
    <property type="molecule type" value="Genomic_DNA"/>
</dbReference>
<comment type="caution">
    <text evidence="1">The sequence shown here is derived from an EMBL/GenBank/DDBJ whole genome shotgun (WGS) entry which is preliminary data.</text>
</comment>
<dbReference type="Proteomes" id="UP000663859">
    <property type="component" value="Unassembled WGS sequence"/>
</dbReference>
<name>A0A8J2BSI3_9BACT</name>
<evidence type="ECO:0000313" key="2">
    <source>
        <dbReference type="Proteomes" id="UP000663859"/>
    </source>
</evidence>
<evidence type="ECO:0000313" key="1">
    <source>
        <dbReference type="EMBL" id="CAF0696950.1"/>
    </source>
</evidence>